<feature type="compositionally biased region" description="Pro residues" evidence="1">
    <location>
        <begin position="252"/>
        <end position="262"/>
    </location>
</feature>
<feature type="region of interest" description="Disordered" evidence="1">
    <location>
        <begin position="331"/>
        <end position="360"/>
    </location>
</feature>
<gene>
    <name evidence="2" type="ORF">MM415A02192_0015</name>
</gene>
<proteinExistence type="predicted"/>
<protein>
    <submittedName>
        <fullName evidence="2">Putative DNA recombination protein</fullName>
    </submittedName>
</protein>
<reference evidence="2" key="1">
    <citation type="submission" date="2020-03" db="EMBL/GenBank/DDBJ databases">
        <title>The deep terrestrial virosphere.</title>
        <authorList>
            <person name="Holmfeldt K."/>
            <person name="Nilsson E."/>
            <person name="Simone D."/>
            <person name="Lopez-Fernandez M."/>
            <person name="Wu X."/>
            <person name="de Brujin I."/>
            <person name="Lundin D."/>
            <person name="Andersson A."/>
            <person name="Bertilsson S."/>
            <person name="Dopson M."/>
        </authorList>
    </citation>
    <scope>NUCLEOTIDE SEQUENCE</scope>
    <source>
        <strain evidence="2">MM415A02192</strain>
    </source>
</reference>
<feature type="compositionally biased region" description="Basic and acidic residues" evidence="1">
    <location>
        <begin position="219"/>
        <end position="241"/>
    </location>
</feature>
<sequence length="424" mass="48066">MEAQAKYEVAKNEGMDIITQQAQVSMFLNEQRFEFAQRIGNMLAKSTMVPEHFRANLGNCLIALNLAERLGIDVFALMQTSYVVKGRPGFEAKLLIAIFNAKSKLFMPPLRWEFKGDFPYGQDAGCRAYAKDKETDENLYGEWIDFKMIKKMGWYDKKGPDGTVDGNMWRSIPGQMYRYRAASFFINVYEPGLKMGIRTVDELEDTIIDITPLPSLKIEGQKEPEPGADPYEVKTVQKEKPTTNGRGGGTAPPSPDDPPPPSSAEKAAAETPDEKTLFRDEWVNLRSAGYSTYIHKNFRRIEKDGERWPDLYREMQEKWAKLYKEPWPLVEKAPETPPERAIPAQSELSPVDQGEGMGEELSDADSAYLLEVEEYQGALDPANYETVARFFGVAKRSALKLEEEDARIRFLAQLKKALDRQNAA</sequence>
<dbReference type="AlphaFoldDB" id="A0A6M3JYW4"/>
<evidence type="ECO:0000256" key="1">
    <source>
        <dbReference type="SAM" id="MobiDB-lite"/>
    </source>
</evidence>
<dbReference type="EMBL" id="MT142058">
    <property type="protein sequence ID" value="QJA73867.1"/>
    <property type="molecule type" value="Genomic_DNA"/>
</dbReference>
<name>A0A6M3JYW4_9ZZZZ</name>
<evidence type="ECO:0000313" key="2">
    <source>
        <dbReference type="EMBL" id="QJA73867.1"/>
    </source>
</evidence>
<accession>A0A6M3JYW4</accession>
<organism evidence="2">
    <name type="scientific">viral metagenome</name>
    <dbReference type="NCBI Taxonomy" id="1070528"/>
    <lineage>
        <taxon>unclassified sequences</taxon>
        <taxon>metagenomes</taxon>
        <taxon>organismal metagenomes</taxon>
    </lineage>
</organism>
<feature type="region of interest" description="Disordered" evidence="1">
    <location>
        <begin position="217"/>
        <end position="275"/>
    </location>
</feature>